<dbReference type="PANTHER" id="PTHR41773">
    <property type="entry name" value="GTP PYROPHOSPHATASE-RELATED"/>
    <property type="match status" value="1"/>
</dbReference>
<sequence length="971" mass="114780">MDNEIKLEKFAEQYMKSKEAYEKFTNEVSAILKSVLKSHSIKHQVVSKRVKEYPSLQDKVLNGKIPKQIETIFDVDDISGCRVIFYLESDIQKFTNLIFDEFTIEKDNLIYTDDGYNARHLVVRNKTDSQDCIEDESIRKMKCEIQLTTVLFHAWSEMSHKILYKLPEEVSEFDEQSISAIKEQFKGVMKNHIKPASYTFDYLNERYQKLLQGKRIFGFDFLQTILLSSSRNEVYEKVNLLSKFVVEFGDKTPDEYNLVEFIPKVINHSKTLSSEGVDRPLGRLFSIEHYHIAVVCLDIINHIRYINIDETIDILKEQISADEKRINKKAIEVLNNLTQFNLKLMDKAGYLPQLKILSKIEEHPFTIEKNEWDFYETTISNLLKLEFDDTTLIDYKKLSITTGSLGVNAHLKQLRNRVITLLEELYKNNSERNVRINLMKKFTEVSNLPRRTEYDGTLEELVKENTVRVLRWLLENFEGLDLQEIKVVDENLYKYRNMMTDAEETKKLDDLIKDNNEYEIYKTLVGNDLNNRDIGWREAEKIRKEKTNALLEDISLESYDAWEQRIVSISAGYDKENDWEFRNFKRFLFEIGKQKTEVAQRIITKNENSIEHFLSDLVAGLWTAGRRQIVIDILCKWIEEKTYLSECAEFFLLVDTPDISLLDKLLQSIKEEDDFNSLFVLLQAILRHEEFYQDLNTLFMQIVLKFAENQHFYWTNLIWFDENSILNHLTEDEFEEILSLLTLANNIDIHEEEVLKPVCSNNPKKVISFFSDRVERAIERSKDGLFGTYSAIPHSFYSIGDFLKENSQEVLTEITKWFYREEYLFKAEAAQLIKNIFPNFESDLEDFLIAKIGHGNRGDAKNILSIIKEYEGDIRTHEVLKNIVREYYGDTELIRELTVVLTQTGVVWGEYGFIESYRQTKKEVRKWQRNEQSEEIKDFVKDFIDMVNKRITQEQRRADRNIEMMQREFDR</sequence>
<dbReference type="RefSeq" id="WP_206936116.1">
    <property type="nucleotide sequence ID" value="NZ_JAEKJY010000008.1"/>
</dbReference>
<evidence type="ECO:0000313" key="4">
    <source>
        <dbReference type="EMBL" id="MBN8237289.1"/>
    </source>
</evidence>
<dbReference type="SUPFAM" id="SSF81301">
    <property type="entry name" value="Nucleotidyltransferase"/>
    <property type="match status" value="1"/>
</dbReference>
<dbReference type="EMBL" id="JAEKJY010000008">
    <property type="protein sequence ID" value="MBN8237289.1"/>
    <property type="molecule type" value="Genomic_DNA"/>
</dbReference>
<comment type="pathway">
    <text evidence="1">Purine metabolism; ppGpp biosynthesis; ppGpp from GTP: step 1/2.</text>
</comment>
<dbReference type="Pfam" id="PF04607">
    <property type="entry name" value="RelA_SpoT"/>
    <property type="match status" value="1"/>
</dbReference>
<dbReference type="SMART" id="SM00954">
    <property type="entry name" value="RelA_SpoT"/>
    <property type="match status" value="1"/>
</dbReference>
<dbReference type="CDD" id="cd05399">
    <property type="entry name" value="NT_Rel-Spo_like"/>
    <property type="match status" value="1"/>
</dbReference>
<dbReference type="Proteomes" id="UP000663970">
    <property type="component" value="Unassembled WGS sequence"/>
</dbReference>
<dbReference type="InterPro" id="IPR043519">
    <property type="entry name" value="NT_sf"/>
</dbReference>
<comment type="caution">
    <text evidence="4">The sequence shown here is derived from an EMBL/GenBank/DDBJ whole genome shotgun (WGS) entry which is preliminary data.</text>
</comment>
<evidence type="ECO:0000256" key="2">
    <source>
        <dbReference type="SAM" id="Coils"/>
    </source>
</evidence>
<name>A0ABS3E143_9BACI</name>
<dbReference type="Gene3D" id="3.30.460.10">
    <property type="entry name" value="Beta Polymerase, domain 2"/>
    <property type="match status" value="1"/>
</dbReference>
<accession>A0ABS3E143</accession>
<feature type="coiled-coil region" evidence="2">
    <location>
        <begin position="917"/>
        <end position="968"/>
    </location>
</feature>
<keyword evidence="5" id="KW-1185">Reference proteome</keyword>
<gene>
    <name evidence="4" type="ORF">JF544_18750</name>
</gene>
<dbReference type="InterPro" id="IPR007685">
    <property type="entry name" value="RelA_SpoT"/>
</dbReference>
<evidence type="ECO:0000256" key="1">
    <source>
        <dbReference type="ARBA" id="ARBA00004976"/>
    </source>
</evidence>
<evidence type="ECO:0000259" key="3">
    <source>
        <dbReference type="SMART" id="SM00954"/>
    </source>
</evidence>
<reference evidence="4 5" key="1">
    <citation type="submission" date="2020-12" db="EMBL/GenBank/DDBJ databases">
        <title>Oil enriched cultivation method for isolating marine PHA-producing bacteria.</title>
        <authorList>
            <person name="Zheng W."/>
            <person name="Yu S."/>
            <person name="Huang Y."/>
        </authorList>
    </citation>
    <scope>NUCLEOTIDE SEQUENCE [LARGE SCALE GENOMIC DNA]</scope>
    <source>
        <strain evidence="4 5">SY-2-6</strain>
    </source>
</reference>
<evidence type="ECO:0000313" key="5">
    <source>
        <dbReference type="Proteomes" id="UP000663970"/>
    </source>
</evidence>
<keyword evidence="2" id="KW-0175">Coiled coil</keyword>
<proteinExistence type="predicted"/>
<protein>
    <submittedName>
        <fullName evidence="4">RelA/SpoT domain-containing protein</fullName>
    </submittedName>
</protein>
<organism evidence="4 5">
    <name type="scientific">Halobacillus kuroshimensis</name>
    <dbReference type="NCBI Taxonomy" id="302481"/>
    <lineage>
        <taxon>Bacteria</taxon>
        <taxon>Bacillati</taxon>
        <taxon>Bacillota</taxon>
        <taxon>Bacilli</taxon>
        <taxon>Bacillales</taxon>
        <taxon>Bacillaceae</taxon>
        <taxon>Halobacillus</taxon>
    </lineage>
</organism>
<feature type="domain" description="RelA/SpoT" evidence="3">
    <location>
        <begin position="48"/>
        <end position="170"/>
    </location>
</feature>
<dbReference type="PANTHER" id="PTHR41773:SF1">
    <property type="entry name" value="RELA_SPOT DOMAIN-CONTAINING PROTEIN"/>
    <property type="match status" value="1"/>
</dbReference>